<protein>
    <submittedName>
        <fullName evidence="1">Uncharacterized protein</fullName>
    </submittedName>
</protein>
<dbReference type="AlphaFoldDB" id="A0A2R6NET2"/>
<keyword evidence="2" id="KW-1185">Reference proteome</keyword>
<accession>A0A2R6NET2</accession>
<gene>
    <name evidence="1" type="ORF">PHLCEN_2v13208</name>
</gene>
<comment type="caution">
    <text evidence="1">The sequence shown here is derived from an EMBL/GenBank/DDBJ whole genome shotgun (WGS) entry which is preliminary data.</text>
</comment>
<dbReference type="Proteomes" id="UP000186601">
    <property type="component" value="Unassembled WGS sequence"/>
</dbReference>
<evidence type="ECO:0000313" key="1">
    <source>
        <dbReference type="EMBL" id="PSR70894.1"/>
    </source>
</evidence>
<dbReference type="EMBL" id="MLYV02001304">
    <property type="protein sequence ID" value="PSR70894.1"/>
    <property type="molecule type" value="Genomic_DNA"/>
</dbReference>
<proteinExistence type="predicted"/>
<reference evidence="1 2" key="1">
    <citation type="submission" date="2018-02" db="EMBL/GenBank/DDBJ databases">
        <title>Genome sequence of the basidiomycete white-rot fungus Phlebia centrifuga.</title>
        <authorList>
            <person name="Granchi Z."/>
            <person name="Peng M."/>
            <person name="de Vries R.P."/>
            <person name="Hilden K."/>
            <person name="Makela M.R."/>
            <person name="Grigoriev I."/>
            <person name="Riley R."/>
        </authorList>
    </citation>
    <scope>NUCLEOTIDE SEQUENCE [LARGE SCALE GENOMIC DNA]</scope>
    <source>
        <strain evidence="1 2">FBCC195</strain>
    </source>
</reference>
<evidence type="ECO:0000313" key="2">
    <source>
        <dbReference type="Proteomes" id="UP000186601"/>
    </source>
</evidence>
<sequence length="56" mass="6290">MRGIKTDRTSSLISRITDRIEDSLEAESNFNTRVTNISYVNAHAVPIGVKKTVRVE</sequence>
<organism evidence="1 2">
    <name type="scientific">Hermanssonia centrifuga</name>
    <dbReference type="NCBI Taxonomy" id="98765"/>
    <lineage>
        <taxon>Eukaryota</taxon>
        <taxon>Fungi</taxon>
        <taxon>Dikarya</taxon>
        <taxon>Basidiomycota</taxon>
        <taxon>Agaricomycotina</taxon>
        <taxon>Agaricomycetes</taxon>
        <taxon>Polyporales</taxon>
        <taxon>Meruliaceae</taxon>
        <taxon>Hermanssonia</taxon>
    </lineage>
</organism>
<name>A0A2R6NET2_9APHY</name>